<organism evidence="5 6">
    <name type="scientific">Variovorax boronicumulans</name>
    <dbReference type="NCBI Taxonomy" id="436515"/>
    <lineage>
        <taxon>Bacteria</taxon>
        <taxon>Pseudomonadati</taxon>
        <taxon>Pseudomonadota</taxon>
        <taxon>Betaproteobacteria</taxon>
        <taxon>Burkholderiales</taxon>
        <taxon>Comamonadaceae</taxon>
        <taxon>Variovorax</taxon>
    </lineage>
</organism>
<dbReference type="InterPro" id="IPR036390">
    <property type="entry name" value="WH_DNA-bd_sf"/>
</dbReference>
<dbReference type="InterPro" id="IPR000485">
    <property type="entry name" value="AsnC-type_HTH_dom"/>
</dbReference>
<keyword evidence="1" id="KW-0805">Transcription regulation</keyword>
<comment type="caution">
    <text evidence="5">The sequence shown here is derived from an EMBL/GenBank/DDBJ whole genome shotgun (WGS) entry which is preliminary data.</text>
</comment>
<proteinExistence type="predicted"/>
<protein>
    <submittedName>
        <fullName evidence="5">DNA-binding Lrp family transcriptional regulator</fullName>
    </submittedName>
</protein>
<dbReference type="AlphaFoldDB" id="A0AAW8CM27"/>
<keyword evidence="2 5" id="KW-0238">DNA-binding</keyword>
<evidence type="ECO:0000313" key="5">
    <source>
        <dbReference type="EMBL" id="MDP9891337.1"/>
    </source>
</evidence>
<evidence type="ECO:0000256" key="2">
    <source>
        <dbReference type="ARBA" id="ARBA00023125"/>
    </source>
</evidence>
<sequence>MNAGLDDLDRHLLSLLQANARDPAASLGRKLKIARTTVVARIARLEREGVVAGYGVRLGQKLEHAAVRAICGISVDAKRAPAVIRALERIPEVEELSAVSGQFDYMVFLRCETPEKLDVLLDQLGQLDGINQTQTSIVLSRKIDRRSALPAVA</sequence>
<dbReference type="PRINTS" id="PR00033">
    <property type="entry name" value="HTHASNC"/>
</dbReference>
<dbReference type="PROSITE" id="PS50956">
    <property type="entry name" value="HTH_ASNC_2"/>
    <property type="match status" value="1"/>
</dbReference>
<dbReference type="PANTHER" id="PTHR30154:SF53">
    <property type="entry name" value="HTH-TYPE TRANSCRIPTIONAL REGULATOR LRPC"/>
    <property type="match status" value="1"/>
</dbReference>
<dbReference type="SUPFAM" id="SSF46785">
    <property type="entry name" value="Winged helix' DNA-binding domain"/>
    <property type="match status" value="1"/>
</dbReference>
<dbReference type="Proteomes" id="UP001242045">
    <property type="component" value="Unassembled WGS sequence"/>
</dbReference>
<evidence type="ECO:0000259" key="4">
    <source>
        <dbReference type="PROSITE" id="PS50956"/>
    </source>
</evidence>
<dbReference type="GO" id="GO:0043200">
    <property type="term" value="P:response to amino acid"/>
    <property type="evidence" value="ECO:0007669"/>
    <property type="project" value="TreeGrafter"/>
</dbReference>
<evidence type="ECO:0000256" key="1">
    <source>
        <dbReference type="ARBA" id="ARBA00023015"/>
    </source>
</evidence>
<evidence type="ECO:0000256" key="3">
    <source>
        <dbReference type="ARBA" id="ARBA00023163"/>
    </source>
</evidence>
<dbReference type="InterPro" id="IPR019888">
    <property type="entry name" value="Tscrpt_reg_AsnC-like"/>
</dbReference>
<evidence type="ECO:0000313" key="6">
    <source>
        <dbReference type="Proteomes" id="UP001242045"/>
    </source>
</evidence>
<dbReference type="RefSeq" id="WP_013540967.1">
    <property type="nucleotide sequence ID" value="NZ_JAUSRD010000001.1"/>
</dbReference>
<dbReference type="Gene3D" id="3.30.70.920">
    <property type="match status" value="1"/>
</dbReference>
<reference evidence="5" key="1">
    <citation type="submission" date="2023-07" db="EMBL/GenBank/DDBJ databases">
        <title>Sorghum-associated microbial communities from plants grown in Nebraska, USA.</title>
        <authorList>
            <person name="Schachtman D."/>
        </authorList>
    </citation>
    <scope>NUCLEOTIDE SEQUENCE</scope>
    <source>
        <strain evidence="5">DS3754</strain>
    </source>
</reference>
<dbReference type="SMART" id="SM00344">
    <property type="entry name" value="HTH_ASNC"/>
    <property type="match status" value="1"/>
</dbReference>
<keyword evidence="3" id="KW-0804">Transcription</keyword>
<gene>
    <name evidence="5" type="ORF">J2W31_000433</name>
</gene>
<dbReference type="Gene3D" id="1.10.10.10">
    <property type="entry name" value="Winged helix-like DNA-binding domain superfamily/Winged helix DNA-binding domain"/>
    <property type="match status" value="1"/>
</dbReference>
<dbReference type="InterPro" id="IPR019887">
    <property type="entry name" value="Tscrpt_reg_AsnC/Lrp_C"/>
</dbReference>
<dbReference type="InterPro" id="IPR036388">
    <property type="entry name" value="WH-like_DNA-bd_sf"/>
</dbReference>
<dbReference type="Pfam" id="PF01037">
    <property type="entry name" value="AsnC_trans_reg"/>
    <property type="match status" value="1"/>
</dbReference>
<name>A0AAW8CM27_9BURK</name>
<dbReference type="EMBL" id="JAUSRD010000001">
    <property type="protein sequence ID" value="MDP9891337.1"/>
    <property type="molecule type" value="Genomic_DNA"/>
</dbReference>
<dbReference type="Pfam" id="PF13404">
    <property type="entry name" value="HTH_AsnC-type"/>
    <property type="match status" value="1"/>
</dbReference>
<dbReference type="PANTHER" id="PTHR30154">
    <property type="entry name" value="LEUCINE-RESPONSIVE REGULATORY PROTEIN"/>
    <property type="match status" value="1"/>
</dbReference>
<feature type="domain" description="HTH asnC-type" evidence="4">
    <location>
        <begin position="5"/>
        <end position="74"/>
    </location>
</feature>
<accession>A0AAW8CM27</accession>
<dbReference type="GO" id="GO:0005829">
    <property type="term" value="C:cytosol"/>
    <property type="evidence" value="ECO:0007669"/>
    <property type="project" value="TreeGrafter"/>
</dbReference>
<dbReference type="InterPro" id="IPR011008">
    <property type="entry name" value="Dimeric_a/b-barrel"/>
</dbReference>
<dbReference type="GO" id="GO:0043565">
    <property type="term" value="F:sequence-specific DNA binding"/>
    <property type="evidence" value="ECO:0007669"/>
    <property type="project" value="InterPro"/>
</dbReference>
<dbReference type="SUPFAM" id="SSF54909">
    <property type="entry name" value="Dimeric alpha+beta barrel"/>
    <property type="match status" value="1"/>
</dbReference>